<dbReference type="SUPFAM" id="SSF47336">
    <property type="entry name" value="ACP-like"/>
    <property type="match status" value="2"/>
</dbReference>
<dbReference type="Pfam" id="PF14765">
    <property type="entry name" value="PS-DH"/>
    <property type="match status" value="1"/>
</dbReference>
<dbReference type="SMART" id="SM01294">
    <property type="entry name" value="PKS_PP_betabranch"/>
    <property type="match status" value="1"/>
</dbReference>
<dbReference type="Pfam" id="PF16197">
    <property type="entry name" value="KAsynt_C_assoc"/>
    <property type="match status" value="2"/>
</dbReference>
<dbReference type="InterPro" id="IPR055123">
    <property type="entry name" value="SpnB-like_Rossmann"/>
</dbReference>
<evidence type="ECO:0000259" key="8">
    <source>
        <dbReference type="PROSITE" id="PS52004"/>
    </source>
</evidence>
<evidence type="ECO:0000256" key="5">
    <source>
        <dbReference type="ARBA" id="ARBA00023315"/>
    </source>
</evidence>
<feature type="domain" description="Ketosynthase family 3 (KS3)" evidence="8">
    <location>
        <begin position="20"/>
        <end position="446"/>
    </location>
</feature>
<dbReference type="Pfam" id="PF02801">
    <property type="entry name" value="Ketoacyl-synt_C"/>
    <property type="match status" value="2"/>
</dbReference>
<dbReference type="InterPro" id="IPR018201">
    <property type="entry name" value="Ketoacyl_synth_AS"/>
</dbReference>
<organism evidence="10 11">
    <name type="scientific">Streptosporangium saharense</name>
    <dbReference type="NCBI Taxonomy" id="1706840"/>
    <lineage>
        <taxon>Bacteria</taxon>
        <taxon>Bacillati</taxon>
        <taxon>Actinomycetota</taxon>
        <taxon>Actinomycetes</taxon>
        <taxon>Streptosporangiales</taxon>
        <taxon>Streptosporangiaceae</taxon>
        <taxon>Streptosporangium</taxon>
    </lineage>
</organism>
<dbReference type="PROSITE" id="PS00012">
    <property type="entry name" value="PHOSPHOPANTETHEINE"/>
    <property type="match status" value="2"/>
</dbReference>
<evidence type="ECO:0000256" key="4">
    <source>
        <dbReference type="ARBA" id="ARBA00023268"/>
    </source>
</evidence>
<feature type="domain" description="Carrier" evidence="7">
    <location>
        <begin position="1650"/>
        <end position="1725"/>
    </location>
</feature>
<dbReference type="InterPro" id="IPR049900">
    <property type="entry name" value="PKS_mFAS_DH"/>
</dbReference>
<feature type="region of interest" description="N-terminal hotdog fold" evidence="6">
    <location>
        <begin position="907"/>
        <end position="1031"/>
    </location>
</feature>
<dbReference type="SMART" id="SM00825">
    <property type="entry name" value="PKS_KS"/>
    <property type="match status" value="2"/>
</dbReference>
<dbReference type="InterPro" id="IPR020806">
    <property type="entry name" value="PKS_PP-bd"/>
</dbReference>
<evidence type="ECO:0000256" key="2">
    <source>
        <dbReference type="ARBA" id="ARBA00022553"/>
    </source>
</evidence>
<keyword evidence="11" id="KW-1185">Reference proteome</keyword>
<dbReference type="Pfam" id="PF08659">
    <property type="entry name" value="KR"/>
    <property type="match status" value="1"/>
</dbReference>
<evidence type="ECO:0000256" key="6">
    <source>
        <dbReference type="PROSITE-ProRule" id="PRU01363"/>
    </source>
</evidence>
<feature type="active site" description="Proton acceptor; for dehydratase activity" evidence="6">
    <location>
        <position position="939"/>
    </location>
</feature>
<dbReference type="CDD" id="cd00833">
    <property type="entry name" value="PKS"/>
    <property type="match status" value="2"/>
</dbReference>
<dbReference type="PROSITE" id="PS52019">
    <property type="entry name" value="PKS_MFAS_DH"/>
    <property type="match status" value="1"/>
</dbReference>
<dbReference type="SMART" id="SM00823">
    <property type="entry name" value="PKS_PP"/>
    <property type="match status" value="2"/>
</dbReference>
<keyword evidence="1" id="KW-0596">Phosphopantetheine</keyword>
<feature type="domain" description="PKS/mFAS DH" evidence="9">
    <location>
        <begin position="907"/>
        <end position="1178"/>
    </location>
</feature>
<dbReference type="FunFam" id="3.40.47.10:FF:000019">
    <property type="entry name" value="Polyketide synthase type I"/>
    <property type="match status" value="2"/>
</dbReference>
<dbReference type="Proteomes" id="UP000552644">
    <property type="component" value="Unassembled WGS sequence"/>
</dbReference>
<dbReference type="InterPro" id="IPR016036">
    <property type="entry name" value="Malonyl_transacylase_ACP-bd"/>
</dbReference>
<dbReference type="PANTHER" id="PTHR43775">
    <property type="entry name" value="FATTY ACID SYNTHASE"/>
    <property type="match status" value="1"/>
</dbReference>
<dbReference type="EMBL" id="JACHJP010000002">
    <property type="protein sequence ID" value="MBB4915398.1"/>
    <property type="molecule type" value="Genomic_DNA"/>
</dbReference>
<dbReference type="InterPro" id="IPR014043">
    <property type="entry name" value="Acyl_transferase_dom"/>
</dbReference>
<dbReference type="FunFam" id="1.10.1200.10:FF:000007">
    <property type="entry name" value="Probable polyketide synthase pks17"/>
    <property type="match status" value="2"/>
</dbReference>
<keyword evidence="4" id="KW-0511">Multifunctional enzyme</keyword>
<evidence type="ECO:0000259" key="7">
    <source>
        <dbReference type="PROSITE" id="PS50075"/>
    </source>
</evidence>
<evidence type="ECO:0000256" key="3">
    <source>
        <dbReference type="ARBA" id="ARBA00022679"/>
    </source>
</evidence>
<dbReference type="Gene3D" id="3.10.129.110">
    <property type="entry name" value="Polyketide synthase dehydratase"/>
    <property type="match status" value="1"/>
</dbReference>
<dbReference type="InterPro" id="IPR013968">
    <property type="entry name" value="PKS_KR"/>
</dbReference>
<dbReference type="Pfam" id="PF00698">
    <property type="entry name" value="Acyl_transf_1"/>
    <property type="match status" value="2"/>
</dbReference>
<dbReference type="SUPFAM" id="SSF51735">
    <property type="entry name" value="NAD(P)-binding Rossmann-fold domains"/>
    <property type="match status" value="2"/>
</dbReference>
<gene>
    <name evidence="10" type="ORF">FHS44_002483</name>
</gene>
<proteinExistence type="predicted"/>
<dbReference type="PROSITE" id="PS50075">
    <property type="entry name" value="CARRIER"/>
    <property type="match status" value="2"/>
</dbReference>
<dbReference type="InterPro" id="IPR036291">
    <property type="entry name" value="NAD(P)-bd_dom_sf"/>
</dbReference>
<dbReference type="CDD" id="cd08956">
    <property type="entry name" value="KR_3_FAS_SDR_x"/>
    <property type="match status" value="1"/>
</dbReference>
<feature type="domain" description="Ketosynthase family 3 (KS3)" evidence="8">
    <location>
        <begin position="1747"/>
        <end position="2173"/>
    </location>
</feature>
<dbReference type="InterPro" id="IPR009081">
    <property type="entry name" value="PP-bd_ACP"/>
</dbReference>
<dbReference type="SUPFAM" id="SSF53901">
    <property type="entry name" value="Thiolase-like"/>
    <property type="match status" value="2"/>
</dbReference>
<dbReference type="InterPro" id="IPR032821">
    <property type="entry name" value="PKS_assoc"/>
</dbReference>
<dbReference type="InterPro" id="IPR057326">
    <property type="entry name" value="KR_dom"/>
</dbReference>
<dbReference type="FunFam" id="3.40.366.10:FF:000002">
    <property type="entry name" value="Probable polyketide synthase 2"/>
    <property type="match status" value="1"/>
</dbReference>
<feature type="domain" description="Carrier" evidence="7">
    <location>
        <begin position="2664"/>
        <end position="2739"/>
    </location>
</feature>
<dbReference type="Gene3D" id="3.40.366.10">
    <property type="entry name" value="Malonyl-Coenzyme A Acyl Carrier Protein, domain 2"/>
    <property type="match status" value="2"/>
</dbReference>
<name>A0A7W7QKX5_9ACTN</name>
<dbReference type="PANTHER" id="PTHR43775:SF51">
    <property type="entry name" value="INACTIVE PHENOLPHTHIOCEROL SYNTHESIS POLYKETIDE SYNTHASE TYPE I PKS1-RELATED"/>
    <property type="match status" value="1"/>
</dbReference>
<dbReference type="InterPro" id="IPR016035">
    <property type="entry name" value="Acyl_Trfase/lysoPLipase"/>
</dbReference>
<dbReference type="InterPro" id="IPR049551">
    <property type="entry name" value="PKS_DH_C"/>
</dbReference>
<dbReference type="InterPro" id="IPR014031">
    <property type="entry name" value="Ketoacyl_synth_C"/>
</dbReference>
<dbReference type="InterPro" id="IPR001227">
    <property type="entry name" value="Ac_transferase_dom_sf"/>
</dbReference>
<dbReference type="SMART" id="SM00826">
    <property type="entry name" value="PKS_DH"/>
    <property type="match status" value="1"/>
</dbReference>
<dbReference type="InterPro" id="IPR006162">
    <property type="entry name" value="Ppantetheine_attach_site"/>
</dbReference>
<dbReference type="SMART" id="SM00827">
    <property type="entry name" value="PKS_AT"/>
    <property type="match status" value="2"/>
</dbReference>
<dbReference type="Gene3D" id="3.30.70.3290">
    <property type="match status" value="2"/>
</dbReference>
<dbReference type="GO" id="GO:0004312">
    <property type="term" value="F:fatty acid synthase activity"/>
    <property type="evidence" value="ECO:0007669"/>
    <property type="project" value="TreeGrafter"/>
</dbReference>
<dbReference type="InterPro" id="IPR016039">
    <property type="entry name" value="Thiolase-like"/>
</dbReference>
<keyword evidence="3 10" id="KW-0808">Transferase</keyword>
<dbReference type="Gene3D" id="3.40.47.10">
    <property type="match status" value="2"/>
</dbReference>
<evidence type="ECO:0000256" key="1">
    <source>
        <dbReference type="ARBA" id="ARBA00022450"/>
    </source>
</evidence>
<dbReference type="GO" id="GO:0006633">
    <property type="term" value="P:fatty acid biosynthetic process"/>
    <property type="evidence" value="ECO:0007669"/>
    <property type="project" value="InterPro"/>
</dbReference>
<dbReference type="RefSeq" id="WP_184714061.1">
    <property type="nucleotide sequence ID" value="NZ_JACHJP010000002.1"/>
</dbReference>
<feature type="region of interest" description="C-terminal hotdog fold" evidence="6">
    <location>
        <begin position="1042"/>
        <end position="1178"/>
    </location>
</feature>
<dbReference type="GO" id="GO:0031177">
    <property type="term" value="F:phosphopantetheine binding"/>
    <property type="evidence" value="ECO:0007669"/>
    <property type="project" value="InterPro"/>
</dbReference>
<accession>A0A7W7QKX5</accession>
<keyword evidence="2" id="KW-0597">Phosphoprotein</keyword>
<reference evidence="10 11" key="1">
    <citation type="submission" date="2020-08" db="EMBL/GenBank/DDBJ databases">
        <title>Genomic Encyclopedia of Type Strains, Phase III (KMG-III): the genomes of soil and plant-associated and newly described type strains.</title>
        <authorList>
            <person name="Whitman W."/>
        </authorList>
    </citation>
    <scope>NUCLEOTIDE SEQUENCE [LARGE SCALE GENOMIC DNA]</scope>
    <source>
        <strain evidence="10 11">CECT 8840</strain>
    </source>
</reference>
<evidence type="ECO:0000313" key="11">
    <source>
        <dbReference type="Proteomes" id="UP000552644"/>
    </source>
</evidence>
<dbReference type="GO" id="GO:0004315">
    <property type="term" value="F:3-oxoacyl-[acyl-carrier-protein] synthase activity"/>
    <property type="evidence" value="ECO:0007669"/>
    <property type="project" value="InterPro"/>
</dbReference>
<dbReference type="PROSITE" id="PS52004">
    <property type="entry name" value="KS3_2"/>
    <property type="match status" value="2"/>
</dbReference>
<dbReference type="InterPro" id="IPR020807">
    <property type="entry name" value="PKS_DH"/>
</dbReference>
<keyword evidence="5" id="KW-0012">Acyltransferase</keyword>
<dbReference type="InterPro" id="IPR049552">
    <property type="entry name" value="PKS_DH_N"/>
</dbReference>
<comment type="caution">
    <text evidence="10">The sequence shown here is derived from an EMBL/GenBank/DDBJ whole genome shotgun (WGS) entry which is preliminary data.</text>
</comment>
<dbReference type="InterPro" id="IPR050091">
    <property type="entry name" value="PKS_NRPS_Biosynth_Enz"/>
</dbReference>
<protein>
    <submittedName>
        <fullName evidence="10">Acyl transferase domain-containing protein</fullName>
    </submittedName>
</protein>
<dbReference type="SUPFAM" id="SSF52151">
    <property type="entry name" value="FabD/lysophospholipase-like"/>
    <property type="match status" value="2"/>
</dbReference>
<dbReference type="SUPFAM" id="SSF55048">
    <property type="entry name" value="Probable ACP-binding domain of malonyl-CoA ACP transacylase"/>
    <property type="match status" value="2"/>
</dbReference>
<dbReference type="Pfam" id="PF22953">
    <property type="entry name" value="SpnB_Rossmann"/>
    <property type="match status" value="1"/>
</dbReference>
<dbReference type="Pfam" id="PF00109">
    <property type="entry name" value="ketoacyl-synt"/>
    <property type="match status" value="2"/>
</dbReference>
<dbReference type="Gene3D" id="3.40.50.720">
    <property type="entry name" value="NAD(P)-binding Rossmann-like Domain"/>
    <property type="match status" value="1"/>
</dbReference>
<sequence>MTEELHKTREELRDVRDGQREPIAIVGMACRLPGGADTPERLWDLVASGGDAVTEFPTDRGWDVDDLFDPDPERTGTSYTRHGGFLDSPGDFDADFFGISRREALASDPQQRLLLELAWETLERAGIDPRALKGSRTGVFAGTNGQDYASTLSQVPEEVEGYLITGTAASVLSGRISYTFGFEGPAVTVDTACSSSLVSLHLAVRSLRSGESDLALTGGVTVMASPSTFVEFSRQRGLSPDGRCRAFAASADGTGWAEGAGLLLLERLSDAQRNGHRVLAVIRGTAINQDGASNGLTAPNGPAQQRVIRQALEDAALVPAEVDAVEAHGTGTTLGDPIEAQALISVYGKDRPVEQPLWLGSLKSNIGHAQAAAGVAGIIKTVQALREKVLPKTLHVDEPTPHVDWSAGTVRLLTENVAWPETGHPRRAAVSAFGVSGTNAHVIIEQAPETSPATPEPGTVGVVPLVVSARSAEALTAQAAQLADHLDGLRPEDVAYSLATTRTAFEHRAVILGRSRQELTDGVRALAANGHHGGVTTGVATGSRGVAFLFSGQGSQRTGMGRTLHETYPAFAEAFDRVTALFDAYLDVPLRDVIFDPAHEELLNHTLYTQPALFTLHTALHGLLTSWGIHPAAVAGHSIGGISAAHLAGVLNLEDAVRLVAVRARLMDALPSGAMAAINASEADVLPLLGPGVTIAALNTPTSTVVSGDIEAVRRVTDHFSGLGRKTKHLTVSHAFHSHHLDPILDEFQEAIGGLTFNPPTLPVISDHTGKPLVHTDPAYWADHLRHPVRFHDVVRRLREGTEPPDTFLEIGPDGTLSGMVQETLGAEGVNAIPALRRNRPEDVAVLTAAARLHVGGTDVTWTATLAGAHPQTVELPTYPFQRERLWIDAPRRSADPADLGLTSAGHPLLGAEVRLADGEGTVHTGTLSTATHPWLADHAVLGTVVVPGTAFVELALHAADHAGHDGVEELVLHAPLVLATGVAVDLQVITTTSQEAPGRRSVEIYSRPTGGTGDWTRHASGVLAAGGSTVVDLTTWPPRDARPLDVADAYERLADAGLGYGPAFQGLRAAWRRGEELFAEVTLPEPYAQDAAGFGAHPALLDAALHVAALEWLGDDPRLPFAWNGVRLHASGATTLRVRTVVSGSESLTLHAADPAGAPVASVEALRVRPVGRDQLRGAAHGDALFRVRWDALTAEAAVDGDQRWAVLGDPFAAPKGVTVSAYADLAALAEALDTGTRPFSLVVLPVDGGDDPVAGAHDNAERTLAVLREWVGQERWADGRLLVLTRGAVAAGAGDVVDLTAAPVWGLARSAQTEHPGRVLLADLDGSDASWAALPYGVATAVAVDEPQVALRAGSFLVPRLGRVSSDAGAERWDPEGTVLITGGLGTLGATLARHLVTTHGTRHLVLTGRRGLNTPGAEQLRADLTELGAHVTIAATDTTDRHALTELIRTIPVEHPLTAVVHTAGVTDDTPLSALTSERLHPVLTPKIDGAWLLHELTRDHSPAIVLFSSVSGLLGGAAQAPYAAANTYLDALAANHPGTTSLAWGLWEQESGISASLTAVDRARLARSGLRPLPTEQALALFDAAVFGGHGERLLVPSPITTPTEPASPLLRGFAQKRRPAARAVRESEQGLGARLAELDAARRGAFLLDLVRTETAVVLGFPRPGAVPAERPLVELGIDSLTSVELRNRLSTASGLRLPATLTFDHPTPQAIADLLERELAGQVTRAVTVGAERTGTGSLADDPVVIVGMACRLPGGIESPEALWRLVESGSDAVSEFPSDRGWDVEELYDPDPDRVGKSYTRHGGFLRDVADFDAAFFNISPREALATDPQQRLLLEVTWEAFERAGIDPLSLRGSRTGVFAGMMYHDYAPRLQEIPGDLEGYLVNGSAGSIASGRISYTFGFEGPAVTVDTACSSSLVALHLAAQSLRSGESDLALAGGVAVMSTPTTFVEFSRQRGLSTDGRCKAFSSTADGTGWGEGVSLLLLERLSDARRNGHPVLAVVRGSAVNQDGASNGLTAPSGPSQQRVIRQALANAGLGPSEVDAVEAHGTGTTLGDPIEAQALIATYGQDRPREKPLWLGSLKSNIAHTQAAAGGAGVIKMIMAMRNGLLPKTLHVEEPTPHVDWSLGAVELLTEARPWPRDDRPRRAAVSSFGVSGTNAHVILEQPPAIEEPVEEPVKEPAALPWVLSGHVPEGLRGQAVSLATFVEGRAELEPADVARSLVTTRRTLAERAVVVGSGREALVSGLRSLTGDGALPDHVVRGTADVEGKVVFVFPGQGGQWQGMAAGLLETAPVFAERLTECAAALSEFTDWSLLDVVRGAPGAPGLDRVDVVQPVLWAVMVSLAELWRSYGVSPDAVVGHSQGEIAAAVVAGGLSLRDAARVVALRSQAITALSGDGGMASVSLPAAEAESRLAAWGGRLSVGVVNGPSSVVVSGEVEPLVELLAQLDAEGVRNRRVPVDYASHSAQVESIHDDLVKALSPIVPRTGTVPMLSTATGGWIDTSGLDAEYWYTNLRHTVRFEEATRALAGEGHTVFIEVSPHPVLTASVHETLDADDGPPTLVTGTLRRDQGGFDRFLTSLAEAFVRGVPVDWTVALSGAGSRRIELPTYAFQRSRYWLDATRSSGTSSEVAVSVSATTVSQADRLTGLDPQERREAVLDLVRTEVAAVLRHSDPEAVNTTAAFRELGLDSLTAVDLRNRLRTATGLPLPTTLIFDHPTPAAVTGHILTLLPDTEEAAAAVSPLAALRRLEEALSGEYGERAEIVARLRALVTRLDVVAAVSDTDDEEIDLDSATDDELFDLLDRG</sequence>
<dbReference type="SMART" id="SM00822">
    <property type="entry name" value="PKS_KR"/>
    <property type="match status" value="1"/>
</dbReference>
<dbReference type="Pfam" id="PF00550">
    <property type="entry name" value="PP-binding"/>
    <property type="match status" value="2"/>
</dbReference>
<dbReference type="InterPro" id="IPR042104">
    <property type="entry name" value="PKS_dehydratase_sf"/>
</dbReference>
<dbReference type="InterPro" id="IPR014030">
    <property type="entry name" value="Ketoacyl_synth_N"/>
</dbReference>
<feature type="active site" description="Proton donor; for dehydratase activity" evidence="6">
    <location>
        <position position="1103"/>
    </location>
</feature>
<dbReference type="Pfam" id="PF21089">
    <property type="entry name" value="PKS_DH_N"/>
    <property type="match status" value="1"/>
</dbReference>
<dbReference type="PROSITE" id="PS00606">
    <property type="entry name" value="KS3_1"/>
    <property type="match status" value="2"/>
</dbReference>
<evidence type="ECO:0000259" key="9">
    <source>
        <dbReference type="PROSITE" id="PS52019"/>
    </source>
</evidence>
<evidence type="ECO:0000313" key="10">
    <source>
        <dbReference type="EMBL" id="MBB4915398.1"/>
    </source>
</evidence>
<dbReference type="InterPro" id="IPR020841">
    <property type="entry name" value="PKS_Beta-ketoAc_synthase_dom"/>
</dbReference>
<dbReference type="Gene3D" id="1.10.1200.10">
    <property type="entry name" value="ACP-like"/>
    <property type="match status" value="2"/>
</dbReference>
<dbReference type="InterPro" id="IPR036736">
    <property type="entry name" value="ACP-like_sf"/>
</dbReference>